<dbReference type="GO" id="GO:0016705">
    <property type="term" value="F:oxidoreductase activity, acting on paired donors, with incorporation or reduction of molecular oxygen"/>
    <property type="evidence" value="ECO:0007669"/>
    <property type="project" value="InterPro"/>
</dbReference>
<evidence type="ECO:0000313" key="9">
    <source>
        <dbReference type="EMBL" id="EMR65125.1"/>
    </source>
</evidence>
<dbReference type="HOGENOM" id="CLU_001570_14_2_1"/>
<proteinExistence type="inferred from homology"/>
<keyword evidence="5 7" id="KW-0408">Iron</keyword>
<keyword evidence="6 8" id="KW-0503">Monooxygenase</keyword>
<dbReference type="GO" id="GO:0005506">
    <property type="term" value="F:iron ion binding"/>
    <property type="evidence" value="ECO:0007669"/>
    <property type="project" value="InterPro"/>
</dbReference>
<dbReference type="AlphaFoldDB" id="M7TEM6"/>
<dbReference type="Pfam" id="PF00067">
    <property type="entry name" value="p450"/>
    <property type="match status" value="1"/>
</dbReference>
<keyword evidence="10" id="KW-1185">Reference proteome</keyword>
<feature type="binding site" description="axial binding residue" evidence="7">
    <location>
        <position position="335"/>
    </location>
    <ligand>
        <name>heme</name>
        <dbReference type="ChEBI" id="CHEBI:30413"/>
    </ligand>
    <ligandPart>
        <name>Fe</name>
        <dbReference type="ChEBI" id="CHEBI:18248"/>
    </ligandPart>
</feature>
<dbReference type="InterPro" id="IPR001128">
    <property type="entry name" value="Cyt_P450"/>
</dbReference>
<dbReference type="InterPro" id="IPR017972">
    <property type="entry name" value="Cyt_P450_CS"/>
</dbReference>
<dbReference type="PANTHER" id="PTHR24305">
    <property type="entry name" value="CYTOCHROME P450"/>
    <property type="match status" value="1"/>
</dbReference>
<evidence type="ECO:0000256" key="6">
    <source>
        <dbReference type="ARBA" id="ARBA00023033"/>
    </source>
</evidence>
<dbReference type="eggNOG" id="KOG0158">
    <property type="taxonomic scope" value="Eukaryota"/>
</dbReference>
<dbReference type="OrthoDB" id="1470350at2759"/>
<keyword evidence="4 7" id="KW-0479">Metal-binding</keyword>
<sequence>MGPIASIFSVRDTEYRDLRAKAVAPLFGPAQVRSGGPKGVIGSCAAEFVDQLSDFRKAHVKTDLLDLCARLSIDLITGYLLGQRYGGLSENRHLALEERQSGDAKLSANPWAHAVVSWAWFSLLPNHIFRLVYPIYQRLNSSEQVTESFAKIDRFAKQIMSSAAGAKVPKPYYYHERLLQAGVSPLETTAQCQAIIFAGADSTAVMLVTTIFLLIQNRSARIRLLCEIQVQPSGKGGMPFLRAVVKEGLRLGMASPTRLTRVVPKGQGLRVGDFLLPSGTVVGCAAYNLHHDPDVFLDPFAFRPERWLDDGKNHGLRRPGMERSMMPFGAGSRACIGKNLAVHEIEETVIAVVGSEVLEGAYTCQGKIELTEWFNGDIKGHRIDIEWA</sequence>
<gene>
    <name evidence="9" type="ORF">UCREL1_7903</name>
</gene>
<evidence type="ECO:0000256" key="2">
    <source>
        <dbReference type="ARBA" id="ARBA00010617"/>
    </source>
</evidence>
<protein>
    <submittedName>
        <fullName evidence="9">Putative cytochrome p450 protein</fullName>
    </submittedName>
</protein>
<keyword evidence="3 7" id="KW-0349">Heme</keyword>
<dbReference type="PANTHER" id="PTHR24305:SF156">
    <property type="entry name" value="P450, PUTATIVE (EUROFUNG)-RELATED"/>
    <property type="match status" value="1"/>
</dbReference>
<comment type="cofactor">
    <cofactor evidence="1 7">
        <name>heme</name>
        <dbReference type="ChEBI" id="CHEBI:30413"/>
    </cofactor>
</comment>
<dbReference type="GO" id="GO:0020037">
    <property type="term" value="F:heme binding"/>
    <property type="evidence" value="ECO:0007669"/>
    <property type="project" value="InterPro"/>
</dbReference>
<name>M7TEM6_EUTLA</name>
<organism evidence="9 10">
    <name type="scientific">Eutypa lata (strain UCR-EL1)</name>
    <name type="common">Grapevine dieback disease fungus</name>
    <name type="synonym">Eutypa armeniacae</name>
    <dbReference type="NCBI Taxonomy" id="1287681"/>
    <lineage>
        <taxon>Eukaryota</taxon>
        <taxon>Fungi</taxon>
        <taxon>Dikarya</taxon>
        <taxon>Ascomycota</taxon>
        <taxon>Pezizomycotina</taxon>
        <taxon>Sordariomycetes</taxon>
        <taxon>Xylariomycetidae</taxon>
        <taxon>Xylariales</taxon>
        <taxon>Diatrypaceae</taxon>
        <taxon>Eutypa</taxon>
    </lineage>
</organism>
<keyword evidence="8" id="KW-0560">Oxidoreductase</keyword>
<reference evidence="10" key="1">
    <citation type="journal article" date="2013" name="Genome Announc.">
        <title>Draft genome sequence of the grapevine dieback fungus Eutypa lata UCR-EL1.</title>
        <authorList>
            <person name="Blanco-Ulate B."/>
            <person name="Rolshausen P.E."/>
            <person name="Cantu D."/>
        </authorList>
    </citation>
    <scope>NUCLEOTIDE SEQUENCE [LARGE SCALE GENOMIC DNA]</scope>
    <source>
        <strain evidence="10">UCR-EL1</strain>
    </source>
</reference>
<dbReference type="PRINTS" id="PR00465">
    <property type="entry name" value="EP450IV"/>
</dbReference>
<evidence type="ECO:0000256" key="3">
    <source>
        <dbReference type="ARBA" id="ARBA00022617"/>
    </source>
</evidence>
<evidence type="ECO:0000256" key="5">
    <source>
        <dbReference type="ARBA" id="ARBA00023004"/>
    </source>
</evidence>
<dbReference type="InterPro" id="IPR050121">
    <property type="entry name" value="Cytochrome_P450_monoxygenase"/>
</dbReference>
<dbReference type="Gene3D" id="1.10.630.10">
    <property type="entry name" value="Cytochrome P450"/>
    <property type="match status" value="1"/>
</dbReference>
<dbReference type="EMBL" id="KB706936">
    <property type="protein sequence ID" value="EMR65125.1"/>
    <property type="molecule type" value="Genomic_DNA"/>
</dbReference>
<dbReference type="OMA" id="PWIFCIS"/>
<dbReference type="InterPro" id="IPR002403">
    <property type="entry name" value="Cyt_P450_E_grp-IV"/>
</dbReference>
<evidence type="ECO:0000256" key="4">
    <source>
        <dbReference type="ARBA" id="ARBA00022723"/>
    </source>
</evidence>
<dbReference type="PRINTS" id="PR00385">
    <property type="entry name" value="P450"/>
</dbReference>
<dbReference type="SUPFAM" id="SSF48264">
    <property type="entry name" value="Cytochrome P450"/>
    <property type="match status" value="1"/>
</dbReference>
<evidence type="ECO:0000256" key="7">
    <source>
        <dbReference type="PIRSR" id="PIRSR602403-1"/>
    </source>
</evidence>
<dbReference type="GO" id="GO:0004497">
    <property type="term" value="F:monooxygenase activity"/>
    <property type="evidence" value="ECO:0007669"/>
    <property type="project" value="UniProtKB-KW"/>
</dbReference>
<evidence type="ECO:0000256" key="8">
    <source>
        <dbReference type="RuleBase" id="RU000461"/>
    </source>
</evidence>
<accession>M7TEM6</accession>
<evidence type="ECO:0000313" key="10">
    <source>
        <dbReference type="Proteomes" id="UP000012174"/>
    </source>
</evidence>
<dbReference type="Proteomes" id="UP000012174">
    <property type="component" value="Unassembled WGS sequence"/>
</dbReference>
<comment type="similarity">
    <text evidence="2 8">Belongs to the cytochrome P450 family.</text>
</comment>
<evidence type="ECO:0000256" key="1">
    <source>
        <dbReference type="ARBA" id="ARBA00001971"/>
    </source>
</evidence>
<dbReference type="KEGG" id="ela:UCREL1_7903"/>
<dbReference type="PROSITE" id="PS00086">
    <property type="entry name" value="CYTOCHROME_P450"/>
    <property type="match status" value="1"/>
</dbReference>
<dbReference type="InterPro" id="IPR036396">
    <property type="entry name" value="Cyt_P450_sf"/>
</dbReference>